<dbReference type="Pfam" id="PF11298">
    <property type="entry name" value="DUF3099"/>
    <property type="match status" value="1"/>
</dbReference>
<sequence length="108" mass="11343">MHSISAVPTSAADDQRARMRTYVTCMVIRTISFVLAVVVYAVTGSVIAAILLSIAAVILPYPAVVLANNTATRQTHAVRTMTPTRQLGGRADQDTASAKDEDRAGGVG</sequence>
<feature type="compositionally biased region" description="Basic and acidic residues" evidence="1">
    <location>
        <begin position="91"/>
        <end position="108"/>
    </location>
</feature>
<feature type="transmembrane region" description="Helical" evidence="2">
    <location>
        <begin position="21"/>
        <end position="41"/>
    </location>
</feature>
<organism evidence="3 4">
    <name type="scientific">Austwickia chelonae NBRC 105200</name>
    <dbReference type="NCBI Taxonomy" id="1184607"/>
    <lineage>
        <taxon>Bacteria</taxon>
        <taxon>Bacillati</taxon>
        <taxon>Actinomycetota</taxon>
        <taxon>Actinomycetes</taxon>
        <taxon>Micrococcales</taxon>
        <taxon>Dermatophilaceae</taxon>
        <taxon>Austwickia</taxon>
    </lineage>
</organism>
<proteinExistence type="predicted"/>
<dbReference type="Proteomes" id="UP000008495">
    <property type="component" value="Unassembled WGS sequence"/>
</dbReference>
<keyword evidence="4" id="KW-1185">Reference proteome</keyword>
<keyword evidence="2" id="KW-0472">Membrane</keyword>
<gene>
    <name evidence="3" type="ORF">AUCHE_05_03390</name>
</gene>
<feature type="compositionally biased region" description="Polar residues" evidence="1">
    <location>
        <begin position="76"/>
        <end position="85"/>
    </location>
</feature>
<keyword evidence="2" id="KW-0812">Transmembrane</keyword>
<evidence type="ECO:0000256" key="2">
    <source>
        <dbReference type="SAM" id="Phobius"/>
    </source>
</evidence>
<protein>
    <recommendedName>
        <fullName evidence="5">DUF3099 domain-containing protein</fullName>
    </recommendedName>
</protein>
<accession>K6V5D7</accession>
<keyword evidence="2" id="KW-1133">Transmembrane helix</keyword>
<comment type="caution">
    <text evidence="3">The sequence shown here is derived from an EMBL/GenBank/DDBJ whole genome shotgun (WGS) entry which is preliminary data.</text>
</comment>
<dbReference type="AlphaFoldDB" id="K6V5D7"/>
<evidence type="ECO:0000256" key="1">
    <source>
        <dbReference type="SAM" id="MobiDB-lite"/>
    </source>
</evidence>
<feature type="transmembrane region" description="Helical" evidence="2">
    <location>
        <begin position="47"/>
        <end position="67"/>
    </location>
</feature>
<feature type="region of interest" description="Disordered" evidence="1">
    <location>
        <begin position="76"/>
        <end position="108"/>
    </location>
</feature>
<dbReference type="STRING" id="100225.SAMN05421595_1263"/>
<name>K6V5D7_9MICO</name>
<evidence type="ECO:0000313" key="3">
    <source>
        <dbReference type="EMBL" id="GAB77428.1"/>
    </source>
</evidence>
<evidence type="ECO:0000313" key="4">
    <source>
        <dbReference type="Proteomes" id="UP000008495"/>
    </source>
</evidence>
<evidence type="ECO:0008006" key="5">
    <source>
        <dbReference type="Google" id="ProtNLM"/>
    </source>
</evidence>
<dbReference type="EMBL" id="BAGZ01000005">
    <property type="protein sequence ID" value="GAB77428.1"/>
    <property type="molecule type" value="Genomic_DNA"/>
</dbReference>
<reference evidence="3 4" key="1">
    <citation type="submission" date="2012-08" db="EMBL/GenBank/DDBJ databases">
        <title>Whole genome shotgun sequence of Austwickia chelonae NBRC 105200.</title>
        <authorList>
            <person name="Yoshida I."/>
            <person name="Hosoyama A."/>
            <person name="Tsuchikane K."/>
            <person name="Katsumata H."/>
            <person name="Ando Y."/>
            <person name="Ohji S."/>
            <person name="Hamada M."/>
            <person name="Tamura T."/>
            <person name="Yamazoe A."/>
            <person name="Yamazaki S."/>
            <person name="Fujita N."/>
        </authorList>
    </citation>
    <scope>NUCLEOTIDE SEQUENCE [LARGE SCALE GENOMIC DNA]</scope>
    <source>
        <strain evidence="3 4">NBRC 105200</strain>
    </source>
</reference>
<dbReference type="eggNOG" id="ENOG5033AAH">
    <property type="taxonomic scope" value="Bacteria"/>
</dbReference>
<dbReference type="InterPro" id="IPR021449">
    <property type="entry name" value="DUF3099"/>
</dbReference>